<comment type="catalytic activity">
    <reaction evidence="8 9">
        <text>hydroxymethylbilane = uroporphyrinogen III + H2O</text>
        <dbReference type="Rhea" id="RHEA:18965"/>
        <dbReference type="ChEBI" id="CHEBI:15377"/>
        <dbReference type="ChEBI" id="CHEBI:57308"/>
        <dbReference type="ChEBI" id="CHEBI:57845"/>
        <dbReference type="EC" id="4.2.1.75"/>
    </reaction>
</comment>
<evidence type="ECO:0000256" key="1">
    <source>
        <dbReference type="ARBA" id="ARBA00004772"/>
    </source>
</evidence>
<comment type="similarity">
    <text evidence="2 9">Belongs to the uroporphyrinogen-III synthase family.</text>
</comment>
<keyword evidence="12" id="KW-1185">Reference proteome</keyword>
<keyword evidence="5 9" id="KW-0627">Porphyrin biosynthesis</keyword>
<dbReference type="GO" id="GO:0006782">
    <property type="term" value="P:protoporphyrinogen IX biosynthetic process"/>
    <property type="evidence" value="ECO:0007669"/>
    <property type="project" value="UniProtKB-UniRule"/>
</dbReference>
<evidence type="ECO:0000256" key="2">
    <source>
        <dbReference type="ARBA" id="ARBA00008133"/>
    </source>
</evidence>
<feature type="domain" description="Tetrapyrrole biosynthesis uroporphyrinogen III synthase" evidence="10">
    <location>
        <begin position="21"/>
        <end position="247"/>
    </location>
</feature>
<dbReference type="Proteomes" id="UP000321491">
    <property type="component" value="Unassembled WGS sequence"/>
</dbReference>
<dbReference type="SUPFAM" id="SSF69618">
    <property type="entry name" value="HemD-like"/>
    <property type="match status" value="1"/>
</dbReference>
<comment type="function">
    <text evidence="6 9">Catalyzes cyclization of the linear tetrapyrrole, hydroxymethylbilane, to the macrocyclic uroporphyrinogen III.</text>
</comment>
<dbReference type="GO" id="GO:0006780">
    <property type="term" value="P:uroporphyrinogen III biosynthetic process"/>
    <property type="evidence" value="ECO:0007669"/>
    <property type="project" value="UniProtKB-UniRule"/>
</dbReference>
<name>A0A511UXT3_9BACI</name>
<protein>
    <recommendedName>
        <fullName evidence="7 9">Uroporphyrinogen-III synthase</fullName>
        <ecNumber evidence="3 9">4.2.1.75</ecNumber>
    </recommendedName>
</protein>
<dbReference type="InterPro" id="IPR003754">
    <property type="entry name" value="4pyrrol_synth_uPrphyn_synth"/>
</dbReference>
<dbReference type="InterPro" id="IPR039793">
    <property type="entry name" value="UROS/Hem4"/>
</dbReference>
<proteinExistence type="inferred from homology"/>
<dbReference type="Pfam" id="PF02602">
    <property type="entry name" value="HEM4"/>
    <property type="match status" value="1"/>
</dbReference>
<dbReference type="RefSeq" id="WP_146937643.1">
    <property type="nucleotide sequence ID" value="NZ_BJXW01000016.1"/>
</dbReference>
<evidence type="ECO:0000313" key="11">
    <source>
        <dbReference type="EMBL" id="GEN31440.1"/>
    </source>
</evidence>
<gene>
    <name evidence="11" type="primary">hemD</name>
    <name evidence="11" type="ORF">CQU01_16780</name>
</gene>
<comment type="caution">
    <text evidence="11">The sequence shown here is derived from an EMBL/GenBank/DDBJ whole genome shotgun (WGS) entry which is preliminary data.</text>
</comment>
<evidence type="ECO:0000256" key="5">
    <source>
        <dbReference type="ARBA" id="ARBA00023244"/>
    </source>
</evidence>
<dbReference type="EMBL" id="BJXW01000016">
    <property type="protein sequence ID" value="GEN31440.1"/>
    <property type="molecule type" value="Genomic_DNA"/>
</dbReference>
<evidence type="ECO:0000256" key="7">
    <source>
        <dbReference type="ARBA" id="ARBA00040167"/>
    </source>
</evidence>
<dbReference type="PANTHER" id="PTHR38042:SF1">
    <property type="entry name" value="UROPORPHYRINOGEN-III SYNTHASE, CHLOROPLASTIC"/>
    <property type="match status" value="1"/>
</dbReference>
<evidence type="ECO:0000256" key="8">
    <source>
        <dbReference type="ARBA" id="ARBA00048617"/>
    </source>
</evidence>
<evidence type="ECO:0000256" key="6">
    <source>
        <dbReference type="ARBA" id="ARBA00037589"/>
    </source>
</evidence>
<dbReference type="InterPro" id="IPR036108">
    <property type="entry name" value="4pyrrol_syn_uPrphyn_synt_sf"/>
</dbReference>
<reference evidence="11 12" key="1">
    <citation type="submission" date="2019-07" db="EMBL/GenBank/DDBJ databases">
        <title>Whole genome shotgun sequence of Cerasibacillus quisquiliarum NBRC 102429.</title>
        <authorList>
            <person name="Hosoyama A."/>
            <person name="Uohara A."/>
            <person name="Ohji S."/>
            <person name="Ichikawa N."/>
        </authorList>
    </citation>
    <scope>NUCLEOTIDE SEQUENCE [LARGE SCALE GENOMIC DNA]</scope>
    <source>
        <strain evidence="11 12">NBRC 102429</strain>
    </source>
</reference>
<dbReference type="GO" id="GO:0004852">
    <property type="term" value="F:uroporphyrinogen-III synthase activity"/>
    <property type="evidence" value="ECO:0007669"/>
    <property type="project" value="UniProtKB-UniRule"/>
</dbReference>
<keyword evidence="4 9" id="KW-0456">Lyase</keyword>
<dbReference type="Gene3D" id="3.40.50.10090">
    <property type="match status" value="2"/>
</dbReference>
<evidence type="ECO:0000313" key="12">
    <source>
        <dbReference type="Proteomes" id="UP000321491"/>
    </source>
</evidence>
<dbReference type="OrthoDB" id="9815856at2"/>
<comment type="pathway">
    <text evidence="1 9">Porphyrin-containing compound metabolism; protoporphyrin-IX biosynthesis; coproporphyrinogen-III from 5-aminolevulinate: step 3/4.</text>
</comment>
<evidence type="ECO:0000256" key="9">
    <source>
        <dbReference type="RuleBase" id="RU366031"/>
    </source>
</evidence>
<evidence type="ECO:0000259" key="10">
    <source>
        <dbReference type="Pfam" id="PF02602"/>
    </source>
</evidence>
<dbReference type="PANTHER" id="PTHR38042">
    <property type="entry name" value="UROPORPHYRINOGEN-III SYNTHASE, CHLOROPLASTIC"/>
    <property type="match status" value="1"/>
</dbReference>
<dbReference type="EC" id="4.2.1.75" evidence="3 9"/>
<accession>A0A511UXT3</accession>
<evidence type="ECO:0000256" key="4">
    <source>
        <dbReference type="ARBA" id="ARBA00023239"/>
    </source>
</evidence>
<dbReference type="AlphaFoldDB" id="A0A511UXT3"/>
<dbReference type="CDD" id="cd06578">
    <property type="entry name" value="HemD"/>
    <property type="match status" value="1"/>
</dbReference>
<sequence length="259" mass="29784">MGQSLHQKKILVTREKKQGKEFAEKIKQFEGIPVEVPLLKINCKNHDVNEQILSQMHSFKWIFFTSANGVDCFFRLLKHYGYSNDVLKNKQIAVVGHKTERHLKQHGYSAHFIPTIYNAETMASEFLARFSTEGTFLLVRGNRSMNVLPLTFNKLNMAYESMEVYETVLNMAIKEQLHQTLQSRTIDYVTFTSPSTIDAFVEMNGLNLIKHMNLYCVVIGTTTKKRAVEVGFKHILVPTEFTIEGMIDVMLKNESIRKG</sequence>
<dbReference type="UniPathway" id="UPA00251">
    <property type="reaction ID" value="UER00320"/>
</dbReference>
<evidence type="ECO:0000256" key="3">
    <source>
        <dbReference type="ARBA" id="ARBA00013109"/>
    </source>
</evidence>
<organism evidence="11 12">
    <name type="scientific">Cerasibacillus quisquiliarum</name>
    <dbReference type="NCBI Taxonomy" id="227865"/>
    <lineage>
        <taxon>Bacteria</taxon>
        <taxon>Bacillati</taxon>
        <taxon>Bacillota</taxon>
        <taxon>Bacilli</taxon>
        <taxon>Bacillales</taxon>
        <taxon>Bacillaceae</taxon>
        <taxon>Cerasibacillus</taxon>
    </lineage>
</organism>